<evidence type="ECO:0000256" key="6">
    <source>
        <dbReference type="ARBA" id="ARBA00023136"/>
    </source>
</evidence>
<protein>
    <submittedName>
        <fullName evidence="8">Uncharacterized protein</fullName>
    </submittedName>
</protein>
<evidence type="ECO:0000256" key="1">
    <source>
        <dbReference type="ARBA" id="ARBA00004141"/>
    </source>
</evidence>
<feature type="transmembrane region" description="Helical" evidence="7">
    <location>
        <begin position="62"/>
        <end position="85"/>
    </location>
</feature>
<feature type="transmembrane region" description="Helical" evidence="7">
    <location>
        <begin position="6"/>
        <end position="26"/>
    </location>
</feature>
<dbReference type="PANTHER" id="PTHR12889">
    <property type="entry name" value="GAMMA-SECRETASE SUBUNIT APH-1"/>
    <property type="match status" value="1"/>
</dbReference>
<dbReference type="Pfam" id="PF06105">
    <property type="entry name" value="Aph-1"/>
    <property type="match status" value="1"/>
</dbReference>
<dbReference type="GO" id="GO:0016485">
    <property type="term" value="P:protein processing"/>
    <property type="evidence" value="ECO:0007669"/>
    <property type="project" value="InterPro"/>
</dbReference>
<feature type="transmembrane region" description="Helical" evidence="7">
    <location>
        <begin position="211"/>
        <end position="229"/>
    </location>
</feature>
<proteinExistence type="inferred from homology"/>
<feature type="transmembrane region" description="Helical" evidence="7">
    <location>
        <begin position="106"/>
        <end position="128"/>
    </location>
</feature>
<dbReference type="Proteomes" id="UP000039324">
    <property type="component" value="Unassembled WGS sequence"/>
</dbReference>
<reference evidence="8 9" key="1">
    <citation type="submission" date="2015-02" db="EMBL/GenBank/DDBJ databases">
        <authorList>
            <person name="Chooi Y.-H."/>
        </authorList>
    </citation>
    <scope>NUCLEOTIDE SEQUENCE [LARGE SCALE GENOMIC DNA]</scope>
    <source>
        <strain evidence="8">E3</strain>
    </source>
</reference>
<gene>
    <name evidence="8" type="ORF">PBRA_009516</name>
</gene>
<dbReference type="InterPro" id="IPR009294">
    <property type="entry name" value="Aph-1"/>
</dbReference>
<evidence type="ECO:0000313" key="9">
    <source>
        <dbReference type="Proteomes" id="UP000039324"/>
    </source>
</evidence>
<dbReference type="STRING" id="37360.A0A0G4J8R2"/>
<comment type="similarity">
    <text evidence="2">Belongs to the APH-1 family.</text>
</comment>
<evidence type="ECO:0000256" key="2">
    <source>
        <dbReference type="ARBA" id="ARBA00005577"/>
    </source>
</evidence>
<organism evidence="8 9">
    <name type="scientific">Plasmodiophora brassicae</name>
    <name type="common">Clubroot disease agent</name>
    <dbReference type="NCBI Taxonomy" id="37360"/>
    <lineage>
        <taxon>Eukaryota</taxon>
        <taxon>Sar</taxon>
        <taxon>Rhizaria</taxon>
        <taxon>Endomyxa</taxon>
        <taxon>Phytomyxea</taxon>
        <taxon>Plasmodiophorida</taxon>
        <taxon>Plasmodiophoridae</taxon>
        <taxon>Plasmodiophora</taxon>
    </lineage>
</organism>
<keyword evidence="4" id="KW-0914">Notch signaling pathway</keyword>
<evidence type="ECO:0000256" key="4">
    <source>
        <dbReference type="ARBA" id="ARBA00022976"/>
    </source>
</evidence>
<keyword evidence="9" id="KW-1185">Reference proteome</keyword>
<dbReference type="EMBL" id="CDSF01000154">
    <property type="protein sequence ID" value="CEP03631.1"/>
    <property type="molecule type" value="Genomic_DNA"/>
</dbReference>
<keyword evidence="6 7" id="KW-0472">Membrane</keyword>
<dbReference type="OMA" id="AYRRWET"/>
<accession>A0A0G4J8R2</accession>
<dbReference type="GO" id="GO:0016020">
    <property type="term" value="C:membrane"/>
    <property type="evidence" value="ECO:0007669"/>
    <property type="project" value="UniProtKB-SubCell"/>
</dbReference>
<sequence length="241" mass="25748">MTLPMFWGAVLVAYSVPASLFIFLIYPRMQLFAPVVTFVFGVAAWILAMVATSIIGCAFTSAPLILAISLVMLELFRFCLIYMYRVVQPVFARTSVNAVKFPVDDLSSSLAAGLGFATVQAVVIFGSVVDSAVGPGMFSSQSCPNLPFFVSASITTFLQEITQISLMVVAFAAVPDRMIHARLAVALLPVVILHAVSVFANELVASCTVALPLQAVVAVLGAIMAAVATRRQSSRQHLKQL</sequence>
<dbReference type="GO" id="GO:0007219">
    <property type="term" value="P:Notch signaling pathway"/>
    <property type="evidence" value="ECO:0007669"/>
    <property type="project" value="UniProtKB-KW"/>
</dbReference>
<evidence type="ECO:0000313" key="8">
    <source>
        <dbReference type="EMBL" id="CEP03631.1"/>
    </source>
</evidence>
<keyword evidence="3 7" id="KW-0812">Transmembrane</keyword>
<keyword evidence="5 7" id="KW-1133">Transmembrane helix</keyword>
<feature type="transmembrane region" description="Helical" evidence="7">
    <location>
        <begin position="181"/>
        <end position="199"/>
    </location>
</feature>
<evidence type="ECO:0000256" key="7">
    <source>
        <dbReference type="SAM" id="Phobius"/>
    </source>
</evidence>
<feature type="transmembrane region" description="Helical" evidence="7">
    <location>
        <begin position="31"/>
        <end position="56"/>
    </location>
</feature>
<comment type="subcellular location">
    <subcellularLocation>
        <location evidence="1">Membrane</location>
        <topology evidence="1">Multi-pass membrane protein</topology>
    </subcellularLocation>
</comment>
<dbReference type="OrthoDB" id="6507463at2759"/>
<evidence type="ECO:0000256" key="5">
    <source>
        <dbReference type="ARBA" id="ARBA00022989"/>
    </source>
</evidence>
<name>A0A0G4J8R2_PLABS</name>
<feature type="transmembrane region" description="Helical" evidence="7">
    <location>
        <begin position="148"/>
        <end position="174"/>
    </location>
</feature>
<evidence type="ECO:0000256" key="3">
    <source>
        <dbReference type="ARBA" id="ARBA00022692"/>
    </source>
</evidence>
<dbReference type="AlphaFoldDB" id="A0A0G4J8R2"/>